<evidence type="ECO:0000313" key="1">
    <source>
        <dbReference type="EMBL" id="OGF18561.1"/>
    </source>
</evidence>
<comment type="caution">
    <text evidence="1">The sequence shown here is derived from an EMBL/GenBank/DDBJ whole genome shotgun (WGS) entry which is preliminary data.</text>
</comment>
<dbReference type="STRING" id="1797988.A3I35_03895"/>
<protein>
    <submittedName>
        <fullName evidence="1">Uncharacterized protein</fullName>
    </submittedName>
</protein>
<dbReference type="AlphaFoldDB" id="A0A1F5RWZ0"/>
<dbReference type="EMBL" id="MFFV01000053">
    <property type="protein sequence ID" value="OGF18561.1"/>
    <property type="molecule type" value="Genomic_DNA"/>
</dbReference>
<sequence>MGLFNNWFKPKIEQPLAAEAMPAESEVKKETEEKINAGWWASEIAEQLGEEEKRVEEMLELKDTDERMGVDEKLTASEVQRRLTGKIDEGKLEQCLEAIKKKDLEQTQQAA</sequence>
<dbReference type="Proteomes" id="UP000177878">
    <property type="component" value="Unassembled WGS sequence"/>
</dbReference>
<accession>A0A1F5RWZ0</accession>
<evidence type="ECO:0000313" key="2">
    <source>
        <dbReference type="Proteomes" id="UP000177878"/>
    </source>
</evidence>
<name>A0A1F5RWZ0_9BACT</name>
<organism evidence="1 2">
    <name type="scientific">Candidatus Falkowbacteria bacterium RIFCSPLOWO2_02_FULL_45_15</name>
    <dbReference type="NCBI Taxonomy" id="1797988"/>
    <lineage>
        <taxon>Bacteria</taxon>
        <taxon>Candidatus Falkowiibacteriota</taxon>
    </lineage>
</organism>
<gene>
    <name evidence="1" type="ORF">A3I35_03895</name>
</gene>
<proteinExistence type="predicted"/>
<reference evidence="1 2" key="1">
    <citation type="journal article" date="2016" name="Nat. Commun.">
        <title>Thousands of microbial genomes shed light on interconnected biogeochemical processes in an aquifer system.</title>
        <authorList>
            <person name="Anantharaman K."/>
            <person name="Brown C.T."/>
            <person name="Hug L.A."/>
            <person name="Sharon I."/>
            <person name="Castelle C.J."/>
            <person name="Probst A.J."/>
            <person name="Thomas B.C."/>
            <person name="Singh A."/>
            <person name="Wilkins M.J."/>
            <person name="Karaoz U."/>
            <person name="Brodie E.L."/>
            <person name="Williams K.H."/>
            <person name="Hubbard S.S."/>
            <person name="Banfield J.F."/>
        </authorList>
    </citation>
    <scope>NUCLEOTIDE SEQUENCE [LARGE SCALE GENOMIC DNA]</scope>
</reference>